<keyword evidence="3 12" id="KW-0813">Transport</keyword>
<reference evidence="15" key="1">
    <citation type="submission" date="2025-08" db="UniProtKB">
        <authorList>
            <consortium name="Ensembl"/>
        </authorList>
    </citation>
    <scope>IDENTIFICATION</scope>
</reference>
<keyword evidence="6" id="KW-0631">Potassium channel</keyword>
<sequence>MPSCRPIIFRFLSVVCLHSFKLHKQHQIFSFSGPDVAFSPFSGYGHSYPRTEAGKVFCMLYALLGIPLTLVMFQSTGERMNMLFRSVMDRTGRCLGLLKTDVSMWHMVFVGFLTCLSTLCVGAAAFSHFEGWSFFHSCYYCFITLTTIGFGDFVALQKKGDLEQKLLYVVFTFTYILVGLSVIGAFMNLVVLRFLTVSSGEDTNSDVVSGQEEVQAEPQRGAHLMPIMASVENEHSSHSTISLPMAGGNSCTNLIASYCEERIDLNMRTRPSKLPRFRLSSLCSWICYGLKACDSFSFKTSVSENNECHSNPVFYNSVSYRVDRSSYCGSGGSSALSSRNGLLIPDCDNRYFTRRKSV</sequence>
<keyword evidence="4" id="KW-0633">Potassium transport</keyword>
<comment type="similarity">
    <text evidence="2 12">Belongs to the two pore domain potassium channel (TC 1.A.1.8) family.</text>
</comment>
<dbReference type="SUPFAM" id="SSF81324">
    <property type="entry name" value="Voltage-gated potassium channels"/>
    <property type="match status" value="1"/>
</dbReference>
<dbReference type="PRINTS" id="PR01333">
    <property type="entry name" value="2POREKCHANEL"/>
</dbReference>
<evidence type="ECO:0000256" key="13">
    <source>
        <dbReference type="SAM" id="Phobius"/>
    </source>
</evidence>
<evidence type="ECO:0000256" key="9">
    <source>
        <dbReference type="ARBA" id="ARBA00023065"/>
    </source>
</evidence>
<evidence type="ECO:0000256" key="10">
    <source>
        <dbReference type="ARBA" id="ARBA00023136"/>
    </source>
</evidence>
<comment type="subcellular location">
    <subcellularLocation>
        <location evidence="1">Membrane</location>
        <topology evidence="1">Multi-pass membrane protein</topology>
    </subcellularLocation>
</comment>
<dbReference type="GO" id="GO:0022841">
    <property type="term" value="F:potassium ion leak channel activity"/>
    <property type="evidence" value="ECO:0007669"/>
    <property type="project" value="TreeGrafter"/>
</dbReference>
<feature type="domain" description="Potassium channel" evidence="14">
    <location>
        <begin position="115"/>
        <end position="191"/>
    </location>
</feature>
<dbReference type="Proteomes" id="UP000694621">
    <property type="component" value="Unplaced"/>
</dbReference>
<evidence type="ECO:0000256" key="2">
    <source>
        <dbReference type="ARBA" id="ARBA00006666"/>
    </source>
</evidence>
<evidence type="ECO:0000256" key="5">
    <source>
        <dbReference type="ARBA" id="ARBA00022692"/>
    </source>
</evidence>
<evidence type="ECO:0000256" key="7">
    <source>
        <dbReference type="ARBA" id="ARBA00022958"/>
    </source>
</evidence>
<dbReference type="GO" id="GO:0015271">
    <property type="term" value="F:outward rectifier potassium channel activity"/>
    <property type="evidence" value="ECO:0007669"/>
    <property type="project" value="TreeGrafter"/>
</dbReference>
<feature type="transmembrane region" description="Helical" evidence="13">
    <location>
        <begin position="168"/>
        <end position="191"/>
    </location>
</feature>
<keyword evidence="10 13" id="KW-0472">Membrane</keyword>
<keyword evidence="8 13" id="KW-1133">Transmembrane helix</keyword>
<evidence type="ECO:0000256" key="4">
    <source>
        <dbReference type="ARBA" id="ARBA00022538"/>
    </source>
</evidence>
<name>A0A8B9KKT8_ASTMX</name>
<feature type="transmembrane region" description="Helical" evidence="13">
    <location>
        <begin position="138"/>
        <end position="156"/>
    </location>
</feature>
<dbReference type="PANTHER" id="PTHR11003">
    <property type="entry name" value="POTASSIUM CHANNEL, SUBFAMILY K"/>
    <property type="match status" value="1"/>
</dbReference>
<keyword evidence="7" id="KW-0630">Potassium</keyword>
<dbReference type="Pfam" id="PF07885">
    <property type="entry name" value="Ion_trans_2"/>
    <property type="match status" value="2"/>
</dbReference>
<evidence type="ECO:0000256" key="1">
    <source>
        <dbReference type="ARBA" id="ARBA00004141"/>
    </source>
</evidence>
<keyword evidence="11 12" id="KW-0407">Ion channel</keyword>
<evidence type="ECO:0000256" key="6">
    <source>
        <dbReference type="ARBA" id="ARBA00022826"/>
    </source>
</evidence>
<evidence type="ECO:0000313" key="16">
    <source>
        <dbReference type="Proteomes" id="UP000694621"/>
    </source>
</evidence>
<dbReference type="InterPro" id="IPR003092">
    <property type="entry name" value="2pore_dom_K_chnl_TASK"/>
</dbReference>
<dbReference type="InterPro" id="IPR003280">
    <property type="entry name" value="2pore_dom_K_chnl"/>
</dbReference>
<evidence type="ECO:0000256" key="12">
    <source>
        <dbReference type="RuleBase" id="RU003857"/>
    </source>
</evidence>
<dbReference type="InterPro" id="IPR013099">
    <property type="entry name" value="K_chnl_dom"/>
</dbReference>
<proteinExistence type="inferred from homology"/>
<protein>
    <recommendedName>
        <fullName evidence="14">Potassium channel domain-containing protein</fullName>
    </recommendedName>
</protein>
<feature type="transmembrane region" description="Helical" evidence="13">
    <location>
        <begin position="105"/>
        <end position="126"/>
    </location>
</feature>
<dbReference type="Ensembl" id="ENSAMXT00005041672.1">
    <property type="protein sequence ID" value="ENSAMXP00005038236.1"/>
    <property type="gene ID" value="ENSAMXG00005018146.1"/>
</dbReference>
<organism evidence="15 16">
    <name type="scientific">Astyanax mexicanus</name>
    <name type="common">Blind cave fish</name>
    <name type="synonym">Astyanax fasciatus mexicanus</name>
    <dbReference type="NCBI Taxonomy" id="7994"/>
    <lineage>
        <taxon>Eukaryota</taxon>
        <taxon>Metazoa</taxon>
        <taxon>Chordata</taxon>
        <taxon>Craniata</taxon>
        <taxon>Vertebrata</taxon>
        <taxon>Euteleostomi</taxon>
        <taxon>Actinopterygii</taxon>
        <taxon>Neopterygii</taxon>
        <taxon>Teleostei</taxon>
        <taxon>Ostariophysi</taxon>
        <taxon>Characiformes</taxon>
        <taxon>Characoidei</taxon>
        <taxon>Acestrorhamphidae</taxon>
        <taxon>Acestrorhamphinae</taxon>
        <taxon>Astyanax</taxon>
    </lineage>
</organism>
<evidence type="ECO:0000256" key="8">
    <source>
        <dbReference type="ARBA" id="ARBA00022989"/>
    </source>
</evidence>
<keyword evidence="9 12" id="KW-0406">Ion transport</keyword>
<feature type="transmembrane region" description="Helical" evidence="13">
    <location>
        <begin position="56"/>
        <end position="75"/>
    </location>
</feature>
<evidence type="ECO:0000256" key="3">
    <source>
        <dbReference type="ARBA" id="ARBA00022448"/>
    </source>
</evidence>
<evidence type="ECO:0000313" key="15">
    <source>
        <dbReference type="Ensembl" id="ENSAMXP00005038236.1"/>
    </source>
</evidence>
<dbReference type="PANTHER" id="PTHR11003:SF291">
    <property type="entry name" value="IP11374P"/>
    <property type="match status" value="1"/>
</dbReference>
<keyword evidence="5 12" id="KW-0812">Transmembrane</keyword>
<evidence type="ECO:0000256" key="11">
    <source>
        <dbReference type="ARBA" id="ARBA00023303"/>
    </source>
</evidence>
<evidence type="ECO:0000259" key="14">
    <source>
        <dbReference type="Pfam" id="PF07885"/>
    </source>
</evidence>
<dbReference type="GO" id="GO:0005886">
    <property type="term" value="C:plasma membrane"/>
    <property type="evidence" value="ECO:0007669"/>
    <property type="project" value="TreeGrafter"/>
</dbReference>
<dbReference type="Gene3D" id="1.10.287.70">
    <property type="match status" value="1"/>
</dbReference>
<dbReference type="PRINTS" id="PR01095">
    <property type="entry name" value="TASKCHANNEL"/>
</dbReference>
<dbReference type="GO" id="GO:0030322">
    <property type="term" value="P:stabilization of membrane potential"/>
    <property type="evidence" value="ECO:0007669"/>
    <property type="project" value="TreeGrafter"/>
</dbReference>
<accession>A0A8B9KKT8</accession>
<dbReference type="AlphaFoldDB" id="A0A8B9KKT8"/>
<feature type="domain" description="Potassium channel" evidence="14">
    <location>
        <begin position="43"/>
        <end position="80"/>
    </location>
</feature>